<comment type="caution">
    <text evidence="1">The sequence shown here is derived from an EMBL/GenBank/DDBJ whole genome shotgun (WGS) entry which is preliminary data.</text>
</comment>
<name>A0A0D8B853_9ACTN</name>
<keyword evidence="2" id="KW-1185">Reference proteome</keyword>
<gene>
    <name evidence="1" type="ORF">FF36_05330</name>
</gene>
<dbReference type="RefSeq" id="WP_052681444.1">
    <property type="nucleotide sequence ID" value="NZ_JYFN01000062.1"/>
</dbReference>
<reference evidence="1 2" key="2">
    <citation type="journal article" date="2016" name="Genome Announc.">
        <title>Permanent Draft Genome Sequences for Two Variants of Frankia sp. Strain CpI1, the First Frankia Strain Isolated from Root Nodules of Comptonia peregrina.</title>
        <authorList>
            <person name="Oshone R."/>
            <person name="Hurst S.G.IV."/>
            <person name="Abebe-Akele F."/>
            <person name="Simpson S."/>
            <person name="Morris K."/>
            <person name="Thomas W.K."/>
            <person name="Tisa L.S."/>
        </authorList>
    </citation>
    <scope>NUCLEOTIDE SEQUENCE [LARGE SCALE GENOMIC DNA]</scope>
    <source>
        <strain evidence="2">CpI1-S</strain>
    </source>
</reference>
<dbReference type="OrthoDB" id="3218140at2"/>
<proteinExistence type="predicted"/>
<organism evidence="1 2">
    <name type="scientific">Frankia torreyi</name>
    <dbReference type="NCBI Taxonomy" id="1856"/>
    <lineage>
        <taxon>Bacteria</taxon>
        <taxon>Bacillati</taxon>
        <taxon>Actinomycetota</taxon>
        <taxon>Actinomycetes</taxon>
        <taxon>Frankiales</taxon>
        <taxon>Frankiaceae</taxon>
        <taxon>Frankia</taxon>
    </lineage>
</organism>
<evidence type="ECO:0000313" key="2">
    <source>
        <dbReference type="Proteomes" id="UP000032545"/>
    </source>
</evidence>
<protein>
    <submittedName>
        <fullName evidence="1">Transcriptional regulator, AlpA family</fullName>
    </submittedName>
</protein>
<dbReference type="AlphaFoldDB" id="A0A0D8B853"/>
<dbReference type="PATRIC" id="fig|1502723.3.peg.5741"/>
<evidence type="ECO:0000313" key="1">
    <source>
        <dbReference type="EMBL" id="KJE20356.1"/>
    </source>
</evidence>
<sequence length="77" mass="8773">MASSNGPETRPATPADLIGFGELRELLGVARSRAHTISRDRDFPSPWYAGEKERLWLRADVEAWLDRHRPGWRQTTG</sequence>
<reference evidence="2" key="1">
    <citation type="submission" date="2015-02" db="EMBL/GenBank/DDBJ databases">
        <title>Draft Genome of Frankia sp. CpI1-S.</title>
        <authorList>
            <person name="Oshone R.T."/>
            <person name="Ngom M."/>
            <person name="Ghodhbane-Gtari F."/>
            <person name="Gtari M."/>
            <person name="Morris K."/>
            <person name="Thomas K."/>
            <person name="Sen A."/>
            <person name="Tisa L.S."/>
        </authorList>
    </citation>
    <scope>NUCLEOTIDE SEQUENCE [LARGE SCALE GENOMIC DNA]</scope>
    <source>
        <strain evidence="2">CpI1-S</strain>
    </source>
</reference>
<dbReference type="EMBL" id="JYFN01000062">
    <property type="protein sequence ID" value="KJE20356.1"/>
    <property type="molecule type" value="Genomic_DNA"/>
</dbReference>
<accession>A0A0D8B853</accession>
<dbReference type="Proteomes" id="UP000032545">
    <property type="component" value="Unassembled WGS sequence"/>
</dbReference>